<keyword evidence="5" id="KW-0627">Porphyrin biosynthesis</keyword>
<dbReference type="InterPro" id="IPR028161">
    <property type="entry name" value="Met8-like"/>
</dbReference>
<comment type="caution">
    <text evidence="6">The sequence shown here is derived from an EMBL/GenBank/DDBJ whole genome shotgun (WGS) entry which is preliminary data.</text>
</comment>
<evidence type="ECO:0000256" key="4">
    <source>
        <dbReference type="ARBA" id="ARBA00023027"/>
    </source>
</evidence>
<accession>A0AA37BR52</accession>
<dbReference type="SUPFAM" id="SSF51735">
    <property type="entry name" value="NAD(P)-binding Rossmann-fold domains"/>
    <property type="match status" value="1"/>
</dbReference>
<keyword evidence="4" id="KW-0520">NAD</keyword>
<dbReference type="PANTHER" id="PTHR35330:SF1">
    <property type="entry name" value="SIROHEME BIOSYNTHESIS PROTEIN MET8"/>
    <property type="match status" value="1"/>
</dbReference>
<dbReference type="GO" id="GO:0019354">
    <property type="term" value="P:siroheme biosynthetic process"/>
    <property type="evidence" value="ECO:0007669"/>
    <property type="project" value="InterPro"/>
</dbReference>
<name>A0AA37BR52_9ARCH</name>
<dbReference type="Gene3D" id="3.30.160.110">
    <property type="entry name" value="Siroheme synthase, domain 2"/>
    <property type="match status" value="1"/>
</dbReference>
<keyword evidence="7" id="KW-1185">Reference proteome</keyword>
<dbReference type="Gene3D" id="3.40.50.720">
    <property type="entry name" value="NAD(P)-binding Rossmann-like Domain"/>
    <property type="match status" value="1"/>
</dbReference>
<reference evidence="6" key="1">
    <citation type="journal article" date="2014" name="Int. J. Syst. Evol. Microbiol.">
        <title>Complete genome sequence of Corynebacterium casei LMG S-19264T (=DSM 44701T), isolated from a smear-ripened cheese.</title>
        <authorList>
            <consortium name="US DOE Joint Genome Institute (JGI-PGF)"/>
            <person name="Walter F."/>
            <person name="Albersmeier A."/>
            <person name="Kalinowski J."/>
            <person name="Ruckert C."/>
        </authorList>
    </citation>
    <scope>NUCLEOTIDE SEQUENCE</scope>
    <source>
        <strain evidence="6">JCM 13583</strain>
    </source>
</reference>
<dbReference type="PANTHER" id="PTHR35330">
    <property type="entry name" value="SIROHEME BIOSYNTHESIS PROTEIN MET8"/>
    <property type="match status" value="1"/>
</dbReference>
<reference evidence="6" key="2">
    <citation type="submission" date="2022-09" db="EMBL/GenBank/DDBJ databases">
        <authorList>
            <person name="Sun Q."/>
            <person name="Ohkuma M."/>
        </authorList>
    </citation>
    <scope>NUCLEOTIDE SEQUENCE</scope>
    <source>
        <strain evidence="6">JCM 13583</strain>
    </source>
</reference>
<gene>
    <name evidence="6" type="ORF">GCM10007108_08420</name>
</gene>
<dbReference type="SUPFAM" id="SSF75615">
    <property type="entry name" value="Siroheme synthase middle domains-like"/>
    <property type="match status" value="1"/>
</dbReference>
<keyword evidence="3" id="KW-0560">Oxidoreductase</keyword>
<protein>
    <recommendedName>
        <fullName evidence="2">precorrin-2 dehydrogenase</fullName>
        <ecNumber evidence="2">1.3.1.76</ecNumber>
    </recommendedName>
</protein>
<evidence type="ECO:0000256" key="5">
    <source>
        <dbReference type="ARBA" id="ARBA00023244"/>
    </source>
</evidence>
<comment type="pathway">
    <text evidence="1">Porphyrin-containing compound metabolism; siroheme biosynthesis; sirohydrochlorin from precorrin-2: step 1/1.</text>
</comment>
<dbReference type="GO" id="GO:0004325">
    <property type="term" value="F:ferrochelatase activity"/>
    <property type="evidence" value="ECO:0007669"/>
    <property type="project" value="InterPro"/>
</dbReference>
<dbReference type="Pfam" id="PF13241">
    <property type="entry name" value="NAD_binding_7"/>
    <property type="match status" value="1"/>
</dbReference>
<dbReference type="InterPro" id="IPR036291">
    <property type="entry name" value="NAD(P)-bd_dom_sf"/>
</dbReference>
<evidence type="ECO:0000256" key="3">
    <source>
        <dbReference type="ARBA" id="ARBA00023002"/>
    </source>
</evidence>
<dbReference type="GO" id="GO:0043115">
    <property type="term" value="F:precorrin-2 dehydrogenase activity"/>
    <property type="evidence" value="ECO:0007669"/>
    <property type="project" value="UniProtKB-EC"/>
</dbReference>
<dbReference type="EC" id="1.3.1.76" evidence="2"/>
<organism evidence="6 7">
    <name type="scientific">Thermogymnomonas acidicola</name>
    <dbReference type="NCBI Taxonomy" id="399579"/>
    <lineage>
        <taxon>Archaea</taxon>
        <taxon>Methanobacteriati</taxon>
        <taxon>Thermoplasmatota</taxon>
        <taxon>Thermoplasmata</taxon>
        <taxon>Thermoplasmatales</taxon>
        <taxon>Thermogymnomonas</taxon>
    </lineage>
</organism>
<dbReference type="RefSeq" id="WP_188680582.1">
    <property type="nucleotide sequence ID" value="NZ_BMNY01000001.1"/>
</dbReference>
<evidence type="ECO:0000313" key="7">
    <source>
        <dbReference type="Proteomes" id="UP000632195"/>
    </source>
</evidence>
<evidence type="ECO:0000256" key="2">
    <source>
        <dbReference type="ARBA" id="ARBA00012400"/>
    </source>
</evidence>
<dbReference type="AlphaFoldDB" id="A0AA37BR52"/>
<evidence type="ECO:0000313" key="6">
    <source>
        <dbReference type="EMBL" id="GGM72612.1"/>
    </source>
</evidence>
<evidence type="ECO:0000256" key="1">
    <source>
        <dbReference type="ARBA" id="ARBA00005010"/>
    </source>
</evidence>
<dbReference type="EMBL" id="BMNY01000001">
    <property type="protein sequence ID" value="GGM72612.1"/>
    <property type="molecule type" value="Genomic_DNA"/>
</dbReference>
<proteinExistence type="predicted"/>
<dbReference type="Proteomes" id="UP000632195">
    <property type="component" value="Unassembled WGS sequence"/>
</dbReference>
<sequence length="211" mass="22835">MAYLPLMLDVGGRRAVVFGLNALTAQRIRQLLDAGAVVDLYVPGVEGVGSVVEDVRGAVRGAAIVVVHTGRADLDRAIAVVCREKGIPCNTVDSLDGSVVFPAVSRHGNLTVSVSTDGLVPSLSVHIRDRIDSEVQVASRALPVLAFTRERIREMGLNTRPLMRDILSDSRFWAMVEAGRLEDAREFCMERVRQVLHERGKGSAPCHVGQS</sequence>